<keyword evidence="1" id="KW-0472">Membrane</keyword>
<keyword evidence="1" id="KW-0812">Transmembrane</keyword>
<sequence>MSIIAIAALGCGVGLVVAQIVVSMVAGIKAASAAAGGPAISEAVSETLKALADKVPLAVAGIVLILIAAIVNGDLAASVVFGDPSPAPSST</sequence>
<keyword evidence="3" id="KW-1185">Reference proteome</keyword>
<name>A0ABN2Q2D2_9MICO</name>
<evidence type="ECO:0000256" key="1">
    <source>
        <dbReference type="SAM" id="Phobius"/>
    </source>
</evidence>
<organism evidence="2 3">
    <name type="scientific">Microbacterium aoyamense</name>
    <dbReference type="NCBI Taxonomy" id="344166"/>
    <lineage>
        <taxon>Bacteria</taxon>
        <taxon>Bacillati</taxon>
        <taxon>Actinomycetota</taxon>
        <taxon>Actinomycetes</taxon>
        <taxon>Micrococcales</taxon>
        <taxon>Microbacteriaceae</taxon>
        <taxon>Microbacterium</taxon>
    </lineage>
</organism>
<protein>
    <submittedName>
        <fullName evidence="2">Uncharacterized protein</fullName>
    </submittedName>
</protein>
<gene>
    <name evidence="2" type="ORF">GCM10009775_37020</name>
</gene>
<evidence type="ECO:0000313" key="2">
    <source>
        <dbReference type="EMBL" id="GAA1942132.1"/>
    </source>
</evidence>
<dbReference type="Proteomes" id="UP001501343">
    <property type="component" value="Unassembled WGS sequence"/>
</dbReference>
<accession>A0ABN2Q2D2</accession>
<dbReference type="RefSeq" id="WP_248153016.1">
    <property type="nucleotide sequence ID" value="NZ_BAAAOF010000017.1"/>
</dbReference>
<dbReference type="EMBL" id="BAAAOF010000017">
    <property type="protein sequence ID" value="GAA1942132.1"/>
    <property type="molecule type" value="Genomic_DNA"/>
</dbReference>
<evidence type="ECO:0000313" key="3">
    <source>
        <dbReference type="Proteomes" id="UP001501343"/>
    </source>
</evidence>
<comment type="caution">
    <text evidence="2">The sequence shown here is derived from an EMBL/GenBank/DDBJ whole genome shotgun (WGS) entry which is preliminary data.</text>
</comment>
<proteinExistence type="predicted"/>
<keyword evidence="1" id="KW-1133">Transmembrane helix</keyword>
<reference evidence="2 3" key="1">
    <citation type="journal article" date="2019" name="Int. J. Syst. Evol. Microbiol.">
        <title>The Global Catalogue of Microorganisms (GCM) 10K type strain sequencing project: providing services to taxonomists for standard genome sequencing and annotation.</title>
        <authorList>
            <consortium name="The Broad Institute Genomics Platform"/>
            <consortium name="The Broad Institute Genome Sequencing Center for Infectious Disease"/>
            <person name="Wu L."/>
            <person name="Ma J."/>
        </authorList>
    </citation>
    <scope>NUCLEOTIDE SEQUENCE [LARGE SCALE GENOMIC DNA]</scope>
    <source>
        <strain evidence="2 3">JCM 14900</strain>
    </source>
</reference>
<feature type="transmembrane region" description="Helical" evidence="1">
    <location>
        <begin position="57"/>
        <end position="81"/>
    </location>
</feature>